<feature type="region of interest" description="Disordered" evidence="1">
    <location>
        <begin position="21"/>
        <end position="40"/>
    </location>
</feature>
<evidence type="ECO:0000313" key="3">
    <source>
        <dbReference type="Proteomes" id="UP000245429"/>
    </source>
</evidence>
<evidence type="ECO:0000313" key="2">
    <source>
        <dbReference type="EMBL" id="AWM12600.1"/>
    </source>
</evidence>
<feature type="compositionally biased region" description="Basic and acidic residues" evidence="1">
    <location>
        <begin position="21"/>
        <end position="30"/>
    </location>
</feature>
<organism evidence="2 3">
    <name type="scientific">Flavobacterium sediminis</name>
    <dbReference type="NCBI Taxonomy" id="2201181"/>
    <lineage>
        <taxon>Bacteria</taxon>
        <taxon>Pseudomonadati</taxon>
        <taxon>Bacteroidota</taxon>
        <taxon>Flavobacteriia</taxon>
        <taxon>Flavobacteriales</taxon>
        <taxon>Flavobacteriaceae</taxon>
        <taxon>Flavobacterium</taxon>
    </lineage>
</organism>
<gene>
    <name evidence="2" type="ORF">DI487_01070</name>
</gene>
<proteinExistence type="predicted"/>
<dbReference type="Proteomes" id="UP000245429">
    <property type="component" value="Chromosome"/>
</dbReference>
<dbReference type="KEGG" id="fse:DI487_01070"/>
<dbReference type="EMBL" id="CP029463">
    <property type="protein sequence ID" value="AWM12600.1"/>
    <property type="molecule type" value="Genomic_DNA"/>
</dbReference>
<dbReference type="RefSeq" id="WP_109568009.1">
    <property type="nucleotide sequence ID" value="NZ_CP029463.1"/>
</dbReference>
<dbReference type="PROSITE" id="PS51257">
    <property type="entry name" value="PROKAR_LIPOPROTEIN"/>
    <property type="match status" value="1"/>
</dbReference>
<accession>A0A2U8QR57</accession>
<keyword evidence="3" id="KW-1185">Reference proteome</keyword>
<protein>
    <submittedName>
        <fullName evidence="2">Uncharacterized protein</fullName>
    </submittedName>
</protein>
<sequence>MKKVLFLAAIGLFGVSCKKTEEKPATEHETPTAPEQVVQTEEEKPLLAAGCYIYEVNDENITLKIDAVGKSVSGELSYLLAEKDYNSGTFEGTLHGDTLIGIYDYHSEGGMGAREIAFIIRDNQLIEGYGELNDEGTAFKDKSQIHFTSTMPLKKANCSE</sequence>
<dbReference type="OrthoDB" id="794403at2"/>
<evidence type="ECO:0000256" key="1">
    <source>
        <dbReference type="SAM" id="MobiDB-lite"/>
    </source>
</evidence>
<dbReference type="AlphaFoldDB" id="A0A2U8QR57"/>
<name>A0A2U8QR57_9FLAO</name>
<reference evidence="2 3" key="1">
    <citation type="submission" date="2018-05" db="EMBL/GenBank/DDBJ databases">
        <title>Flavobacterium sp. MEBiC07310.</title>
        <authorList>
            <person name="Baek K."/>
        </authorList>
    </citation>
    <scope>NUCLEOTIDE SEQUENCE [LARGE SCALE GENOMIC DNA]</scope>
    <source>
        <strain evidence="2 3">MEBiC07310</strain>
    </source>
</reference>